<gene>
    <name evidence="1" type="ORF">NYG90_01590</name>
</gene>
<sequence>MAENNTSRNIIEKVTGFDCALKIIGYAIILMLVNSCIDKISESKLKEQEKFYKEIMQQQCKERIGEKIIETIKELSVSNNPNATEGIQSIETIHQQLLEDCNSVAIKDQKIKVMNAK</sequence>
<reference evidence="1 2" key="1">
    <citation type="journal article" date="2023" name="Microorganisms">
        <title>Isolation and Genomic Characteristics of Cat-Borne Campylobacter felis sp. nov. and Sheep-Borne Campylobacter ovis sp. nov.</title>
        <authorList>
            <person name="Wang H."/>
            <person name="Li Y."/>
            <person name="Gu Y."/>
            <person name="Zhou G."/>
            <person name="Chen X."/>
            <person name="Zhang X."/>
            <person name="Shao Z."/>
            <person name="Zhang J."/>
            <person name="Zhang M."/>
        </authorList>
    </citation>
    <scope>NUCLEOTIDE SEQUENCE [LARGE SCALE GENOMIC DNA]</scope>
    <source>
        <strain evidence="1 2">XJK30-2</strain>
    </source>
</reference>
<name>A0ACC6FQ60_9HELI</name>
<keyword evidence="2" id="KW-1185">Reference proteome</keyword>
<dbReference type="EMBL" id="JANURN010000001">
    <property type="protein sequence ID" value="MDL0081385.1"/>
    <property type="molecule type" value="Genomic_DNA"/>
</dbReference>
<dbReference type="Proteomes" id="UP001173802">
    <property type="component" value="Unassembled WGS sequence"/>
</dbReference>
<comment type="caution">
    <text evidence="1">The sequence shown here is derived from an EMBL/GenBank/DDBJ whole genome shotgun (WGS) entry which is preliminary data.</text>
</comment>
<protein>
    <submittedName>
        <fullName evidence="1">Uncharacterized protein</fullName>
    </submittedName>
</protein>
<proteinExistence type="predicted"/>
<accession>A0ACC6FQ60</accession>
<evidence type="ECO:0000313" key="1">
    <source>
        <dbReference type="EMBL" id="MDL0081385.1"/>
    </source>
</evidence>
<evidence type="ECO:0000313" key="2">
    <source>
        <dbReference type="Proteomes" id="UP001173802"/>
    </source>
</evidence>
<organism evidence="1 2">
    <name type="scientific">Helicobacter zhangjianzhongii</name>
    <dbReference type="NCBI Taxonomy" id="2974574"/>
    <lineage>
        <taxon>Bacteria</taxon>
        <taxon>Pseudomonadati</taxon>
        <taxon>Campylobacterota</taxon>
        <taxon>Epsilonproteobacteria</taxon>
        <taxon>Campylobacterales</taxon>
        <taxon>Helicobacteraceae</taxon>
        <taxon>Helicobacter</taxon>
    </lineage>
</organism>